<dbReference type="EMBL" id="CP097507">
    <property type="protein sequence ID" value="URE01510.1"/>
    <property type="molecule type" value="Genomic_DNA"/>
</dbReference>
<dbReference type="InterPro" id="IPR038595">
    <property type="entry name" value="LOR_sf"/>
</dbReference>
<protein>
    <submittedName>
        <fullName evidence="2">Uncharacterized protein</fullName>
    </submittedName>
</protein>
<name>A0A9E7FSE2_9LILI</name>
<comment type="similarity">
    <text evidence="1">Belongs to the LOR family.</text>
</comment>
<dbReference type="InterPro" id="IPR007612">
    <property type="entry name" value="LOR"/>
</dbReference>
<dbReference type="InterPro" id="IPR025659">
    <property type="entry name" value="Tubby-like_C"/>
</dbReference>
<dbReference type="Pfam" id="PF04525">
    <property type="entry name" value="LOR"/>
    <property type="match status" value="1"/>
</dbReference>
<proteinExistence type="inferred from homology"/>
<dbReference type="Proteomes" id="UP001055439">
    <property type="component" value="Chromosome 5"/>
</dbReference>
<dbReference type="OrthoDB" id="97518at2759"/>
<dbReference type="PANTHER" id="PTHR31087:SF58">
    <property type="entry name" value="OS07G0230700 PROTEIN"/>
    <property type="match status" value="1"/>
</dbReference>
<sequence length="162" mass="17764">GQRCDPDPIDVDNFCNPSCRPQPQPQPRRDTNILPVLLSSAAAVRIQMAAMPTPAAFDGPVVVVGPQFCAPHVVDLTVTRKAFSWTGNDFTVTDVNGNVVLKVKGVYFSLRDRRVLLDAAGKPPHPATEELECAPKMASVQRREHRFERPAVQRQEVQAAAI</sequence>
<evidence type="ECO:0000313" key="3">
    <source>
        <dbReference type="Proteomes" id="UP001055439"/>
    </source>
</evidence>
<dbReference type="Gene3D" id="2.40.160.200">
    <property type="entry name" value="LURP1-related"/>
    <property type="match status" value="1"/>
</dbReference>
<evidence type="ECO:0000256" key="1">
    <source>
        <dbReference type="ARBA" id="ARBA00005437"/>
    </source>
</evidence>
<dbReference type="AlphaFoldDB" id="A0A9E7FSE2"/>
<dbReference type="SUPFAM" id="SSF54518">
    <property type="entry name" value="Tubby C-terminal domain-like"/>
    <property type="match status" value="1"/>
</dbReference>
<organism evidence="2 3">
    <name type="scientific">Musa troglodytarum</name>
    <name type="common">fe'i banana</name>
    <dbReference type="NCBI Taxonomy" id="320322"/>
    <lineage>
        <taxon>Eukaryota</taxon>
        <taxon>Viridiplantae</taxon>
        <taxon>Streptophyta</taxon>
        <taxon>Embryophyta</taxon>
        <taxon>Tracheophyta</taxon>
        <taxon>Spermatophyta</taxon>
        <taxon>Magnoliopsida</taxon>
        <taxon>Liliopsida</taxon>
        <taxon>Zingiberales</taxon>
        <taxon>Musaceae</taxon>
        <taxon>Musa</taxon>
    </lineage>
</organism>
<accession>A0A9E7FSE2</accession>
<evidence type="ECO:0000313" key="2">
    <source>
        <dbReference type="EMBL" id="URE01510.1"/>
    </source>
</evidence>
<gene>
    <name evidence="2" type="ORF">MUK42_03723</name>
</gene>
<reference evidence="2" key="1">
    <citation type="submission" date="2022-05" db="EMBL/GenBank/DDBJ databases">
        <title>The Musa troglodytarum L. genome provides insights into the mechanism of non-climacteric behaviour and enrichment of carotenoids.</title>
        <authorList>
            <person name="Wang J."/>
        </authorList>
    </citation>
    <scope>NUCLEOTIDE SEQUENCE</scope>
    <source>
        <tissue evidence="2">Leaf</tissue>
    </source>
</reference>
<dbReference type="PANTHER" id="PTHR31087">
    <property type="match status" value="1"/>
</dbReference>
<keyword evidence="3" id="KW-1185">Reference proteome</keyword>
<feature type="non-terminal residue" evidence="2">
    <location>
        <position position="1"/>
    </location>
</feature>